<evidence type="ECO:0000313" key="2">
    <source>
        <dbReference type="Proteomes" id="UP000215335"/>
    </source>
</evidence>
<comment type="caution">
    <text evidence="1">The sequence shown here is derived from an EMBL/GenBank/DDBJ whole genome shotgun (WGS) entry which is preliminary data.</text>
</comment>
<reference evidence="1 2" key="1">
    <citation type="journal article" date="2017" name="Curr. Biol.">
        <title>The Evolution of Venom by Co-option of Single-Copy Genes.</title>
        <authorList>
            <person name="Martinson E.O."/>
            <person name="Mrinalini"/>
            <person name="Kelkar Y.D."/>
            <person name="Chang C.H."/>
            <person name="Werren J.H."/>
        </authorList>
    </citation>
    <scope>NUCLEOTIDE SEQUENCE [LARGE SCALE GENOMIC DNA]</scope>
    <source>
        <strain evidence="1 2">Alberta</strain>
        <tissue evidence="1">Whole body</tissue>
    </source>
</reference>
<accession>A0A232EH45</accession>
<gene>
    <name evidence="1" type="ORF">TSAR_004988</name>
</gene>
<sequence length="111" mass="13215">MAISPRKYPEKWVVNNDRPLYCFSYHLQFKITTKQADFRSIVNLLKTNRAAHWENRAPRVKRKRSDDRYAFPPTTRETVVRKPKIKILRPVREGRLTFAFRVTDKAVGLLE</sequence>
<proteinExistence type="predicted"/>
<name>A0A232EH45_9HYME</name>
<dbReference type="Proteomes" id="UP000215335">
    <property type="component" value="Unassembled WGS sequence"/>
</dbReference>
<dbReference type="AlphaFoldDB" id="A0A232EH45"/>
<organism evidence="1 2">
    <name type="scientific">Trichomalopsis sarcophagae</name>
    <dbReference type="NCBI Taxonomy" id="543379"/>
    <lineage>
        <taxon>Eukaryota</taxon>
        <taxon>Metazoa</taxon>
        <taxon>Ecdysozoa</taxon>
        <taxon>Arthropoda</taxon>
        <taxon>Hexapoda</taxon>
        <taxon>Insecta</taxon>
        <taxon>Pterygota</taxon>
        <taxon>Neoptera</taxon>
        <taxon>Endopterygota</taxon>
        <taxon>Hymenoptera</taxon>
        <taxon>Apocrita</taxon>
        <taxon>Proctotrupomorpha</taxon>
        <taxon>Chalcidoidea</taxon>
        <taxon>Pteromalidae</taxon>
        <taxon>Pteromalinae</taxon>
        <taxon>Trichomalopsis</taxon>
    </lineage>
</organism>
<keyword evidence="2" id="KW-1185">Reference proteome</keyword>
<evidence type="ECO:0000313" key="1">
    <source>
        <dbReference type="EMBL" id="OXU17632.1"/>
    </source>
</evidence>
<protein>
    <submittedName>
        <fullName evidence="1">Uncharacterized protein</fullName>
    </submittedName>
</protein>
<dbReference type="EMBL" id="NNAY01004633">
    <property type="protein sequence ID" value="OXU17632.1"/>
    <property type="molecule type" value="Genomic_DNA"/>
</dbReference>